<evidence type="ECO:0000313" key="3">
    <source>
        <dbReference type="WBParaSite" id="SCUD_0001688601-mRNA-1"/>
    </source>
</evidence>
<dbReference type="WBParaSite" id="SCUD_0001688601-mRNA-1">
    <property type="protein sequence ID" value="SCUD_0001688601-mRNA-1"/>
    <property type="gene ID" value="SCUD_0001688601"/>
</dbReference>
<evidence type="ECO:0000313" key="2">
    <source>
        <dbReference type="Proteomes" id="UP000279833"/>
    </source>
</evidence>
<organism evidence="3">
    <name type="scientific">Schistosoma curassoni</name>
    <dbReference type="NCBI Taxonomy" id="6186"/>
    <lineage>
        <taxon>Eukaryota</taxon>
        <taxon>Metazoa</taxon>
        <taxon>Spiralia</taxon>
        <taxon>Lophotrochozoa</taxon>
        <taxon>Platyhelminthes</taxon>
        <taxon>Trematoda</taxon>
        <taxon>Digenea</taxon>
        <taxon>Strigeidida</taxon>
        <taxon>Schistosomatoidea</taxon>
        <taxon>Schistosomatidae</taxon>
        <taxon>Schistosoma</taxon>
    </lineage>
</organism>
<accession>A0A183KPA3</accession>
<dbReference type="EMBL" id="UZAK01039160">
    <property type="protein sequence ID" value="VDP62393.1"/>
    <property type="molecule type" value="Genomic_DNA"/>
</dbReference>
<proteinExistence type="predicted"/>
<evidence type="ECO:0000313" key="1">
    <source>
        <dbReference type="EMBL" id="VDP62393.1"/>
    </source>
</evidence>
<reference evidence="3" key="1">
    <citation type="submission" date="2016-06" db="UniProtKB">
        <authorList>
            <consortium name="WormBaseParasite"/>
        </authorList>
    </citation>
    <scope>IDENTIFICATION</scope>
</reference>
<dbReference type="Proteomes" id="UP000279833">
    <property type="component" value="Unassembled WGS sequence"/>
</dbReference>
<gene>
    <name evidence="1" type="ORF">SCUD_LOCUS16883</name>
</gene>
<sequence>MVAGGSQQETLHPGFVLLGTCQQGVPIIFRELVLPDRFGPVSSSFTVRDVTTELSEPRPISCSTEM</sequence>
<name>A0A183KPA3_9TREM</name>
<protein>
    <submittedName>
        <fullName evidence="1 3">Uncharacterized protein</fullName>
    </submittedName>
</protein>
<reference evidence="1 2" key="2">
    <citation type="submission" date="2018-11" db="EMBL/GenBank/DDBJ databases">
        <authorList>
            <consortium name="Pathogen Informatics"/>
        </authorList>
    </citation>
    <scope>NUCLEOTIDE SEQUENCE [LARGE SCALE GENOMIC DNA]</scope>
    <source>
        <strain evidence="1">Dakar</strain>
        <strain evidence="2">Dakar, Senegal</strain>
    </source>
</reference>
<keyword evidence="2" id="KW-1185">Reference proteome</keyword>
<dbReference type="AlphaFoldDB" id="A0A183KPA3"/>